<dbReference type="InterPro" id="IPR043502">
    <property type="entry name" value="DNA/RNA_pol_sf"/>
</dbReference>
<organism evidence="2 3">
    <name type="scientific">Mucuna pruriens</name>
    <name type="common">Velvet bean</name>
    <name type="synonym">Dolichos pruriens</name>
    <dbReference type="NCBI Taxonomy" id="157652"/>
    <lineage>
        <taxon>Eukaryota</taxon>
        <taxon>Viridiplantae</taxon>
        <taxon>Streptophyta</taxon>
        <taxon>Embryophyta</taxon>
        <taxon>Tracheophyta</taxon>
        <taxon>Spermatophyta</taxon>
        <taxon>Magnoliopsida</taxon>
        <taxon>eudicotyledons</taxon>
        <taxon>Gunneridae</taxon>
        <taxon>Pentapetalae</taxon>
        <taxon>rosids</taxon>
        <taxon>fabids</taxon>
        <taxon>Fabales</taxon>
        <taxon>Fabaceae</taxon>
        <taxon>Papilionoideae</taxon>
        <taxon>50 kb inversion clade</taxon>
        <taxon>NPAAA clade</taxon>
        <taxon>indigoferoid/millettioid clade</taxon>
        <taxon>Phaseoleae</taxon>
        <taxon>Mucuna</taxon>
    </lineage>
</organism>
<evidence type="ECO:0000313" key="2">
    <source>
        <dbReference type="EMBL" id="RDX85049.1"/>
    </source>
</evidence>
<reference evidence="2" key="1">
    <citation type="submission" date="2018-05" db="EMBL/GenBank/DDBJ databases">
        <title>Draft genome of Mucuna pruriens seed.</title>
        <authorList>
            <person name="Nnadi N.E."/>
            <person name="Vos R."/>
            <person name="Hasami M.H."/>
            <person name="Devisetty U.K."/>
            <person name="Aguiy J.C."/>
        </authorList>
    </citation>
    <scope>NUCLEOTIDE SEQUENCE [LARGE SCALE GENOMIC DNA]</scope>
    <source>
        <strain evidence="2">JCA_2017</strain>
    </source>
</reference>
<dbReference type="Proteomes" id="UP000257109">
    <property type="component" value="Unassembled WGS sequence"/>
</dbReference>
<protein>
    <recommendedName>
        <fullName evidence="1">Reverse transcriptase domain-containing protein</fullName>
    </recommendedName>
</protein>
<accession>A0A371G3A6</accession>
<proteinExistence type="predicted"/>
<sequence>MSFGSTSGTTQLASSILTRGISYGHWDPYSSRSFLMILRHPLQGFSSDYRFKLLVDNTAQHSCYSFMDKFFGYNQIRMAPEDKEKTTFIITWGTFCYKVMPFGLKNAGTTY</sequence>
<feature type="non-terminal residue" evidence="2">
    <location>
        <position position="1"/>
    </location>
</feature>
<dbReference type="AlphaFoldDB" id="A0A371G3A6"/>
<dbReference type="Gene3D" id="3.30.70.270">
    <property type="match status" value="1"/>
</dbReference>
<dbReference type="Pfam" id="PF00078">
    <property type="entry name" value="RVT_1"/>
    <property type="match status" value="1"/>
</dbReference>
<dbReference type="InterPro" id="IPR053134">
    <property type="entry name" value="RNA-dir_DNA_polymerase"/>
</dbReference>
<dbReference type="OrthoDB" id="1724165at2759"/>
<dbReference type="STRING" id="157652.A0A371G3A6"/>
<feature type="domain" description="Reverse transcriptase" evidence="1">
    <location>
        <begin position="40"/>
        <end position="111"/>
    </location>
</feature>
<gene>
    <name evidence="2" type="ORF">CR513_33804</name>
</gene>
<dbReference type="PANTHER" id="PTHR24559:SF457">
    <property type="entry name" value="RNA-DIRECTED DNA POLYMERASE HOMOLOG"/>
    <property type="match status" value="1"/>
</dbReference>
<dbReference type="EMBL" id="QJKJ01006883">
    <property type="protein sequence ID" value="RDX85049.1"/>
    <property type="molecule type" value="Genomic_DNA"/>
</dbReference>
<dbReference type="SUPFAM" id="SSF56672">
    <property type="entry name" value="DNA/RNA polymerases"/>
    <property type="match status" value="1"/>
</dbReference>
<dbReference type="InterPro" id="IPR000477">
    <property type="entry name" value="RT_dom"/>
</dbReference>
<name>A0A371G3A6_MUCPR</name>
<dbReference type="PANTHER" id="PTHR24559">
    <property type="entry name" value="TRANSPOSON TY3-I GAG-POL POLYPROTEIN"/>
    <property type="match status" value="1"/>
</dbReference>
<dbReference type="InterPro" id="IPR043128">
    <property type="entry name" value="Rev_trsase/Diguanyl_cyclase"/>
</dbReference>
<evidence type="ECO:0000313" key="3">
    <source>
        <dbReference type="Proteomes" id="UP000257109"/>
    </source>
</evidence>
<evidence type="ECO:0000259" key="1">
    <source>
        <dbReference type="Pfam" id="PF00078"/>
    </source>
</evidence>
<keyword evidence="3" id="KW-1185">Reference proteome</keyword>
<comment type="caution">
    <text evidence="2">The sequence shown here is derived from an EMBL/GenBank/DDBJ whole genome shotgun (WGS) entry which is preliminary data.</text>
</comment>
<dbReference type="Gene3D" id="3.10.10.10">
    <property type="entry name" value="HIV Type 1 Reverse Transcriptase, subunit A, domain 1"/>
    <property type="match status" value="1"/>
</dbReference>